<dbReference type="SUPFAM" id="SSF51735">
    <property type="entry name" value="NAD(P)-binding Rossmann-fold domains"/>
    <property type="match status" value="1"/>
</dbReference>
<evidence type="ECO:0008006" key="4">
    <source>
        <dbReference type="Google" id="ProtNLM"/>
    </source>
</evidence>
<gene>
    <name evidence="2" type="ORF">PENSTE_c032G01635</name>
</gene>
<comment type="similarity">
    <text evidence="1">Belongs to the avfA family.</text>
</comment>
<dbReference type="EMBL" id="MLKD01000032">
    <property type="protein sequence ID" value="OQE14903.1"/>
    <property type="molecule type" value="Genomic_DNA"/>
</dbReference>
<dbReference type="Gene3D" id="3.40.50.720">
    <property type="entry name" value="NAD(P)-binding Rossmann-like Domain"/>
    <property type="match status" value="1"/>
</dbReference>
<evidence type="ECO:0000256" key="1">
    <source>
        <dbReference type="ARBA" id="ARBA00038376"/>
    </source>
</evidence>
<organism evidence="2 3">
    <name type="scientific">Penicillium steckii</name>
    <dbReference type="NCBI Taxonomy" id="303698"/>
    <lineage>
        <taxon>Eukaryota</taxon>
        <taxon>Fungi</taxon>
        <taxon>Dikarya</taxon>
        <taxon>Ascomycota</taxon>
        <taxon>Pezizomycotina</taxon>
        <taxon>Eurotiomycetes</taxon>
        <taxon>Eurotiomycetidae</taxon>
        <taxon>Eurotiales</taxon>
        <taxon>Aspergillaceae</taxon>
        <taxon>Penicillium</taxon>
    </lineage>
</organism>
<dbReference type="STRING" id="303698.A0A1V6SMW3"/>
<sequence length="315" mass="34260">MSTIAFFGATGGCANACLALTLREGYNAVAMARTPSKLITQLLDQPGLTQEILDKHLRIQQGDATNIEDVMKTLILQSPNSTETSVNSNSNPKNFNFHMGETGSNSNIRLVSSIISGIGGTPTMTWTKPNPCEKMSMRIPTLPHIELNNPHITEESTTTLLKALRRIAEKFPSFEDYIAIAPRITVISGTGISSKNGMKDVPLLFRPMYSSLLPEPHADKNRMEKLFTEDLLMKNESVLVGGLIIVRPSFLTGDHKICAVGVDSGYDKLRVGTDENPSGGIGYLIARPLVGEWIFEEVVKGGGEKWVGQGVILTC</sequence>
<keyword evidence="3" id="KW-1185">Reference proteome</keyword>
<dbReference type="Proteomes" id="UP000191285">
    <property type="component" value="Unassembled WGS sequence"/>
</dbReference>
<dbReference type="GO" id="GO:0016646">
    <property type="term" value="F:oxidoreductase activity, acting on the CH-NH group of donors, NAD or NADP as acceptor"/>
    <property type="evidence" value="ECO:0007669"/>
    <property type="project" value="TreeGrafter"/>
</dbReference>
<dbReference type="InterPro" id="IPR036291">
    <property type="entry name" value="NAD(P)-bd_dom_sf"/>
</dbReference>
<dbReference type="InterPro" id="IPR051606">
    <property type="entry name" value="Polyketide_Oxido-like"/>
</dbReference>
<dbReference type="PANTHER" id="PTHR43355:SF2">
    <property type="entry name" value="FLAVIN REDUCTASE (NADPH)"/>
    <property type="match status" value="1"/>
</dbReference>
<reference evidence="3" key="1">
    <citation type="journal article" date="2017" name="Nat. Microbiol.">
        <title>Global analysis of biosynthetic gene clusters reveals vast potential of secondary metabolite production in Penicillium species.</title>
        <authorList>
            <person name="Nielsen J.C."/>
            <person name="Grijseels S."/>
            <person name="Prigent S."/>
            <person name="Ji B."/>
            <person name="Dainat J."/>
            <person name="Nielsen K.F."/>
            <person name="Frisvad J.C."/>
            <person name="Workman M."/>
            <person name="Nielsen J."/>
        </authorList>
    </citation>
    <scope>NUCLEOTIDE SEQUENCE [LARGE SCALE GENOMIC DNA]</scope>
    <source>
        <strain evidence="3">IBT 24891</strain>
    </source>
</reference>
<name>A0A1V6SMW3_9EURO</name>
<dbReference type="AlphaFoldDB" id="A0A1V6SMW3"/>
<dbReference type="PANTHER" id="PTHR43355">
    <property type="entry name" value="FLAVIN REDUCTASE (NADPH)"/>
    <property type="match status" value="1"/>
</dbReference>
<accession>A0A1V6SMW3</accession>
<comment type="caution">
    <text evidence="2">The sequence shown here is derived from an EMBL/GenBank/DDBJ whole genome shotgun (WGS) entry which is preliminary data.</text>
</comment>
<proteinExistence type="inferred from homology"/>
<evidence type="ECO:0000313" key="2">
    <source>
        <dbReference type="EMBL" id="OQE14903.1"/>
    </source>
</evidence>
<dbReference type="OrthoDB" id="63935at2759"/>
<protein>
    <recommendedName>
        <fullName evidence="4">NAD(P)-binding domain-containing protein</fullName>
    </recommendedName>
</protein>
<evidence type="ECO:0000313" key="3">
    <source>
        <dbReference type="Proteomes" id="UP000191285"/>
    </source>
</evidence>